<evidence type="ECO:0000256" key="11">
    <source>
        <dbReference type="ARBA" id="ARBA00083124"/>
    </source>
</evidence>
<comment type="caution">
    <text evidence="13">The sequence shown here is derived from an EMBL/GenBank/DDBJ whole genome shotgun (WGS) entry which is preliminary data.</text>
</comment>
<evidence type="ECO:0000256" key="10">
    <source>
        <dbReference type="ARBA" id="ARBA00079637"/>
    </source>
</evidence>
<comment type="similarity">
    <text evidence="2 12">Belongs to the FPP/GGPP synthase family.</text>
</comment>
<comment type="function">
    <text evidence="7">Supplies octaprenyl diphosphate, the precursor for the side chain of the isoprenoid quinones ubiquinone and menaquinone.</text>
</comment>
<dbReference type="NCBIfam" id="NF008140">
    <property type="entry name" value="PRK10888.1"/>
    <property type="match status" value="1"/>
</dbReference>
<evidence type="ECO:0000256" key="9">
    <source>
        <dbReference type="ARBA" id="ARBA00072473"/>
    </source>
</evidence>
<dbReference type="GO" id="GO:0046872">
    <property type="term" value="F:metal ion binding"/>
    <property type="evidence" value="ECO:0007669"/>
    <property type="project" value="UniProtKB-KW"/>
</dbReference>
<evidence type="ECO:0000256" key="5">
    <source>
        <dbReference type="ARBA" id="ARBA00022842"/>
    </source>
</evidence>
<evidence type="ECO:0000256" key="7">
    <source>
        <dbReference type="ARBA" id="ARBA00055029"/>
    </source>
</evidence>
<evidence type="ECO:0000313" key="16">
    <source>
        <dbReference type="Proteomes" id="UP001190452"/>
    </source>
</evidence>
<dbReference type="FunFam" id="1.10.600.10:FF:000002">
    <property type="entry name" value="Octaprenyl diphosphate synthase"/>
    <property type="match status" value="1"/>
</dbReference>
<name>A0AAD2EIQ1_9RALS</name>
<evidence type="ECO:0000256" key="12">
    <source>
        <dbReference type="RuleBase" id="RU004466"/>
    </source>
</evidence>
<sequence>MPTIRHRIPLESALTQTSASVLLAPVADDMRAVDAVIRRRLGSEVVLINQIGEYIISAGGKRLRPVILLLVANALGYKGEHHHELAAVVEFIHTATLLHDDVVDESDLRRGRKTANAVFGNAASVLVGDFLYSRAFQMMVQANSMRIMQILADATNIISEGEVLQLLNMHDPDVTEERYLQVIRYKTAKLFEAAAQIGAVLSGADAATEEAAAEYGRRIGTAFQIVDDLLDYTATADQMGKNAGDDLREGKPTLPLIHLLRNGTEEQRTLVRQAIEQGGTEHFDAIFSAIQASGALDYTRQAAEREAAAAETAANALPPSLFRQTLIDLCAFSLQRQS</sequence>
<dbReference type="Proteomes" id="UP001190452">
    <property type="component" value="Unassembled WGS sequence"/>
</dbReference>
<organism evidence="13 15">
    <name type="scientific">Ralstonia mannitolilytica</name>
    <dbReference type="NCBI Taxonomy" id="105219"/>
    <lineage>
        <taxon>Bacteria</taxon>
        <taxon>Pseudomonadati</taxon>
        <taxon>Pseudomonadota</taxon>
        <taxon>Betaproteobacteria</taxon>
        <taxon>Burkholderiales</taxon>
        <taxon>Burkholderiaceae</taxon>
        <taxon>Ralstonia</taxon>
    </lineage>
</organism>
<dbReference type="Gene3D" id="1.10.600.10">
    <property type="entry name" value="Farnesyl Diphosphate Synthase"/>
    <property type="match status" value="1"/>
</dbReference>
<dbReference type="Proteomes" id="UP001190002">
    <property type="component" value="Unassembled WGS sequence"/>
</dbReference>
<dbReference type="EMBL" id="CAUDKV010000001">
    <property type="protein sequence ID" value="CAJ0848452.1"/>
    <property type="molecule type" value="Genomic_DNA"/>
</dbReference>
<dbReference type="PANTHER" id="PTHR12001">
    <property type="entry name" value="GERANYLGERANYL PYROPHOSPHATE SYNTHASE"/>
    <property type="match status" value="1"/>
</dbReference>
<dbReference type="EMBL" id="CATVXE010000011">
    <property type="protein sequence ID" value="CAJ0685692.1"/>
    <property type="molecule type" value="Genomic_DNA"/>
</dbReference>
<dbReference type="SUPFAM" id="SSF48576">
    <property type="entry name" value="Terpenoid synthases"/>
    <property type="match status" value="1"/>
</dbReference>
<evidence type="ECO:0000313" key="13">
    <source>
        <dbReference type="EMBL" id="CAJ0685692.1"/>
    </source>
</evidence>
<evidence type="ECO:0000256" key="3">
    <source>
        <dbReference type="ARBA" id="ARBA00022679"/>
    </source>
</evidence>
<keyword evidence="3 12" id="KW-0808">Transferase</keyword>
<dbReference type="PROSITE" id="PS00723">
    <property type="entry name" value="POLYPRENYL_SYNTHASE_1"/>
    <property type="match status" value="1"/>
</dbReference>
<comment type="catalytic activity">
    <reaction evidence="6">
        <text>5 isopentenyl diphosphate + (2E,6E)-farnesyl diphosphate = all-trans-octaprenyl diphosphate + 5 diphosphate</text>
        <dbReference type="Rhea" id="RHEA:27798"/>
        <dbReference type="ChEBI" id="CHEBI:33019"/>
        <dbReference type="ChEBI" id="CHEBI:57711"/>
        <dbReference type="ChEBI" id="CHEBI:128769"/>
        <dbReference type="ChEBI" id="CHEBI:175763"/>
        <dbReference type="EC" id="2.5.1.90"/>
    </reaction>
</comment>
<gene>
    <name evidence="13" type="primary">ispB</name>
    <name evidence="14" type="ORF">R77569_00049</name>
    <name evidence="13" type="ORF">R77591_02761</name>
</gene>
<dbReference type="InterPro" id="IPR008949">
    <property type="entry name" value="Isoprenoid_synthase_dom_sf"/>
</dbReference>
<dbReference type="EC" id="2.5.1.90" evidence="8"/>
<accession>A0AAD2EIQ1</accession>
<protein>
    <recommendedName>
        <fullName evidence="9">Octaprenyl diphosphate synthase</fullName>
        <ecNumber evidence="8">2.5.1.90</ecNumber>
    </recommendedName>
    <alternativeName>
        <fullName evidence="11">All-trans-octaprenyl-diphosphate synthase</fullName>
    </alternativeName>
    <alternativeName>
        <fullName evidence="10">Octaprenyl pyrophosphate synthase</fullName>
    </alternativeName>
</protein>
<dbReference type="InterPro" id="IPR000092">
    <property type="entry name" value="Polyprenyl_synt"/>
</dbReference>
<evidence type="ECO:0000256" key="1">
    <source>
        <dbReference type="ARBA" id="ARBA00001946"/>
    </source>
</evidence>
<comment type="cofactor">
    <cofactor evidence="1">
        <name>Mg(2+)</name>
        <dbReference type="ChEBI" id="CHEBI:18420"/>
    </cofactor>
</comment>
<evidence type="ECO:0000256" key="4">
    <source>
        <dbReference type="ARBA" id="ARBA00022723"/>
    </source>
</evidence>
<evidence type="ECO:0000256" key="6">
    <source>
        <dbReference type="ARBA" id="ARBA00051506"/>
    </source>
</evidence>
<dbReference type="Pfam" id="PF00348">
    <property type="entry name" value="polyprenyl_synt"/>
    <property type="match status" value="1"/>
</dbReference>
<evidence type="ECO:0000313" key="14">
    <source>
        <dbReference type="EMBL" id="CAJ0848452.1"/>
    </source>
</evidence>
<keyword evidence="16" id="KW-1185">Reference proteome</keyword>
<dbReference type="InterPro" id="IPR033749">
    <property type="entry name" value="Polyprenyl_synt_CS"/>
</dbReference>
<reference evidence="13 16" key="1">
    <citation type="submission" date="2023-07" db="EMBL/GenBank/DDBJ databases">
        <authorList>
            <person name="Peeters C."/>
        </authorList>
    </citation>
    <scope>NUCLEOTIDE SEQUENCE</scope>
    <source>
        <strain evidence="14 16">R-77569</strain>
        <strain evidence="13">R-77591</strain>
    </source>
</reference>
<keyword evidence="5" id="KW-0460">Magnesium</keyword>
<dbReference type="PANTHER" id="PTHR12001:SF69">
    <property type="entry name" value="ALL TRANS-POLYPRENYL-DIPHOSPHATE SYNTHASE PDSS1"/>
    <property type="match status" value="1"/>
</dbReference>
<dbReference type="GO" id="GO:0008299">
    <property type="term" value="P:isoprenoid biosynthetic process"/>
    <property type="evidence" value="ECO:0007669"/>
    <property type="project" value="InterPro"/>
</dbReference>
<evidence type="ECO:0000313" key="15">
    <source>
        <dbReference type="Proteomes" id="UP001190002"/>
    </source>
</evidence>
<dbReference type="CDD" id="cd00685">
    <property type="entry name" value="Trans_IPPS_HT"/>
    <property type="match status" value="1"/>
</dbReference>
<proteinExistence type="inferred from homology"/>
<dbReference type="GO" id="GO:0106350">
    <property type="term" value="F:all-trans-octaprenyl-diphosphate synthase activity"/>
    <property type="evidence" value="ECO:0007669"/>
    <property type="project" value="UniProtKB-EC"/>
</dbReference>
<dbReference type="PROSITE" id="PS00444">
    <property type="entry name" value="POLYPRENYL_SYNTHASE_2"/>
    <property type="match status" value="1"/>
</dbReference>
<dbReference type="SFLD" id="SFLDS00005">
    <property type="entry name" value="Isoprenoid_Synthase_Type_I"/>
    <property type="match status" value="1"/>
</dbReference>
<dbReference type="AlphaFoldDB" id="A0AAD2EIQ1"/>
<evidence type="ECO:0000256" key="2">
    <source>
        <dbReference type="ARBA" id="ARBA00006706"/>
    </source>
</evidence>
<keyword evidence="4" id="KW-0479">Metal-binding</keyword>
<evidence type="ECO:0000256" key="8">
    <source>
        <dbReference type="ARBA" id="ARBA00066511"/>
    </source>
</evidence>